<organism evidence="1 2">
    <name type="scientific">candidate division WOR_3 bacterium SM23_60</name>
    <dbReference type="NCBI Taxonomy" id="1703780"/>
    <lineage>
        <taxon>Bacteria</taxon>
        <taxon>Bacteria division WOR-3</taxon>
    </lineage>
</organism>
<evidence type="ECO:0008006" key="3">
    <source>
        <dbReference type="Google" id="ProtNLM"/>
    </source>
</evidence>
<name>A0A0S8GJE9_UNCW3</name>
<evidence type="ECO:0000313" key="1">
    <source>
        <dbReference type="EMBL" id="KPK71917.1"/>
    </source>
</evidence>
<dbReference type="AlphaFoldDB" id="A0A0S8GJE9"/>
<dbReference type="NCBIfam" id="TIGR04256">
    <property type="entry name" value="GxxExxY"/>
    <property type="match status" value="1"/>
</dbReference>
<dbReference type="Proteomes" id="UP000051096">
    <property type="component" value="Unassembled WGS sequence"/>
</dbReference>
<gene>
    <name evidence="1" type="ORF">AMJ87_06210</name>
</gene>
<comment type="caution">
    <text evidence="1">The sequence shown here is derived from an EMBL/GenBank/DDBJ whole genome shotgun (WGS) entry which is preliminary data.</text>
</comment>
<proteinExistence type="predicted"/>
<reference evidence="1 2" key="1">
    <citation type="journal article" date="2015" name="Microbiome">
        <title>Genomic resolution of linkages in carbon, nitrogen, and sulfur cycling among widespread estuary sediment bacteria.</title>
        <authorList>
            <person name="Baker B.J."/>
            <person name="Lazar C.S."/>
            <person name="Teske A.P."/>
            <person name="Dick G.J."/>
        </authorList>
    </citation>
    <scope>NUCLEOTIDE SEQUENCE [LARGE SCALE GENOMIC DNA]</scope>
    <source>
        <strain evidence="1">SM23_60</strain>
    </source>
</reference>
<evidence type="ECO:0000313" key="2">
    <source>
        <dbReference type="Proteomes" id="UP000051096"/>
    </source>
</evidence>
<dbReference type="Pfam" id="PF13366">
    <property type="entry name" value="PDDEXK_3"/>
    <property type="match status" value="1"/>
</dbReference>
<dbReference type="InterPro" id="IPR026350">
    <property type="entry name" value="GxxExxY"/>
</dbReference>
<sequence>MKEEEEINRLTEKIIGFAIKVHKVLGPGFVEKIFERALIYEFEKAAIDFQNQFQVKIKYEEMKIGIQRVDFIIEDTVLLELKSASRIIPVFEAQLLSYLKASGKRVGLLLNFGRKRLEIRRMVNQL</sequence>
<accession>A0A0S8GJE9</accession>
<protein>
    <recommendedName>
        <fullName evidence="3">GxxExxY protein</fullName>
    </recommendedName>
</protein>
<dbReference type="EMBL" id="LJUO01000048">
    <property type="protein sequence ID" value="KPK71917.1"/>
    <property type="molecule type" value="Genomic_DNA"/>
</dbReference>